<sequence length="314" mass="34024">MSASWSWYVIVLTVLNIVGLVWLLFATARRRPADEKPATDTGHTWDEDIRELNNPLPRWWLWLFVLTVVFSIGYLVAYPGLGNIPGRLGWTSEKEMLQAMADNRARLDAVYAGFRGKPLDALVDDPDAVKIGRNVFANNCAGCHGSDARGATGYPNLVDGNWIHGGDADAVVASILHGRIGVMPGWGSVLGDDGVREVADYVRRLSGQSHVDTLAMRGKSRFEAICAGCHGVDGRGNPALGAPNLTANAWIYGGSREAIRETIANGRHSVMPAWDRILGEDQVRLAAAWLLAQERDLREATADDEGIALTGGGR</sequence>
<accession>A0ABV9NHW9</accession>
<evidence type="ECO:0000256" key="5">
    <source>
        <dbReference type="ARBA" id="ARBA00022475"/>
    </source>
</evidence>
<proteinExistence type="inferred from homology"/>
<evidence type="ECO:0000256" key="1">
    <source>
        <dbReference type="ARBA" id="ARBA00004533"/>
    </source>
</evidence>
<evidence type="ECO:0000256" key="18">
    <source>
        <dbReference type="ARBA" id="ARBA00023136"/>
    </source>
</evidence>
<dbReference type="RefSeq" id="WP_377003987.1">
    <property type="nucleotide sequence ID" value="NZ_JBHSGG010000019.1"/>
</dbReference>
<dbReference type="InterPro" id="IPR038414">
    <property type="entry name" value="CcoP_N_sf"/>
</dbReference>
<dbReference type="PRINTS" id="PR00605">
    <property type="entry name" value="CYTCHROMECIC"/>
</dbReference>
<dbReference type="InterPro" id="IPR050597">
    <property type="entry name" value="Cytochrome_c_Oxidase_Subunit"/>
</dbReference>
<feature type="transmembrane region" description="Helical" evidence="20">
    <location>
        <begin position="59"/>
        <end position="78"/>
    </location>
</feature>
<dbReference type="SUPFAM" id="SSF46626">
    <property type="entry name" value="Cytochrome c"/>
    <property type="match status" value="2"/>
</dbReference>
<evidence type="ECO:0000256" key="16">
    <source>
        <dbReference type="ARBA" id="ARBA00023004"/>
    </source>
</evidence>
<evidence type="ECO:0000256" key="19">
    <source>
        <dbReference type="PIRNR" id="PIRNR000006"/>
    </source>
</evidence>
<dbReference type="InterPro" id="IPR036909">
    <property type="entry name" value="Cyt_c-like_dom_sf"/>
</dbReference>
<evidence type="ECO:0000256" key="3">
    <source>
        <dbReference type="ARBA" id="ARBA00006113"/>
    </source>
</evidence>
<keyword evidence="4 19" id="KW-0813">Transport</keyword>
<evidence type="ECO:0000256" key="4">
    <source>
        <dbReference type="ARBA" id="ARBA00022448"/>
    </source>
</evidence>
<evidence type="ECO:0000256" key="8">
    <source>
        <dbReference type="ARBA" id="ARBA00022660"/>
    </source>
</evidence>
<feature type="transmembrane region" description="Helical" evidence="20">
    <location>
        <begin position="6"/>
        <end position="26"/>
    </location>
</feature>
<feature type="domain" description="Cytochrome c" evidence="21">
    <location>
        <begin position="213"/>
        <end position="294"/>
    </location>
</feature>
<keyword evidence="8 19" id="KW-0679">Respiratory chain</keyword>
<reference evidence="23" key="1">
    <citation type="journal article" date="2019" name="Int. J. Syst. Evol. Microbiol.">
        <title>The Global Catalogue of Microorganisms (GCM) 10K type strain sequencing project: providing services to taxonomists for standard genome sequencing and annotation.</title>
        <authorList>
            <consortium name="The Broad Institute Genomics Platform"/>
            <consortium name="The Broad Institute Genome Sequencing Center for Infectious Disease"/>
            <person name="Wu L."/>
            <person name="Ma J."/>
        </authorList>
    </citation>
    <scope>NUCLEOTIDE SEQUENCE [LARGE SCALE GENOMIC DNA]</scope>
    <source>
        <strain evidence="23">CGMCC 1.13574</strain>
    </source>
</reference>
<keyword evidence="5 19" id="KW-1003">Cell membrane</keyword>
<keyword evidence="13 19" id="KW-0249">Electron transport</keyword>
<dbReference type="InterPro" id="IPR008168">
    <property type="entry name" value="Cyt_C_IC"/>
</dbReference>
<evidence type="ECO:0000256" key="20">
    <source>
        <dbReference type="SAM" id="Phobius"/>
    </source>
</evidence>
<organism evidence="22 23">
    <name type="scientific">Coralloluteibacterium thermophilum</name>
    <dbReference type="NCBI Taxonomy" id="2707049"/>
    <lineage>
        <taxon>Bacteria</taxon>
        <taxon>Pseudomonadati</taxon>
        <taxon>Pseudomonadota</taxon>
        <taxon>Gammaproteobacteria</taxon>
        <taxon>Lysobacterales</taxon>
        <taxon>Lysobacteraceae</taxon>
        <taxon>Coralloluteibacterium</taxon>
    </lineage>
</organism>
<keyword evidence="17 19" id="KW-0406">Ion transport</keyword>
<dbReference type="InterPro" id="IPR004678">
    <property type="entry name" value="Cyt_c_oxidase_cbb3_su3"/>
</dbReference>
<evidence type="ECO:0000256" key="10">
    <source>
        <dbReference type="ARBA" id="ARBA00022723"/>
    </source>
</evidence>
<keyword evidence="11" id="KW-0677">Repeat</keyword>
<keyword evidence="14 20" id="KW-1133">Transmembrane helix</keyword>
<evidence type="ECO:0000256" key="13">
    <source>
        <dbReference type="ARBA" id="ARBA00022982"/>
    </source>
</evidence>
<keyword evidence="18 19" id="KW-0472">Membrane</keyword>
<comment type="similarity">
    <text evidence="3 19">Belongs to the CcoP / FixP family.</text>
</comment>
<keyword evidence="23" id="KW-1185">Reference proteome</keyword>
<gene>
    <name evidence="22" type="primary">ccoP</name>
    <name evidence="22" type="ORF">ACFO3Q_07275</name>
</gene>
<evidence type="ECO:0000256" key="6">
    <source>
        <dbReference type="ARBA" id="ARBA00022519"/>
    </source>
</evidence>
<evidence type="ECO:0000256" key="2">
    <source>
        <dbReference type="ARBA" id="ARBA00004673"/>
    </source>
</evidence>
<dbReference type="Proteomes" id="UP001595892">
    <property type="component" value="Unassembled WGS sequence"/>
</dbReference>
<feature type="domain" description="Cytochrome c" evidence="21">
    <location>
        <begin position="127"/>
        <end position="206"/>
    </location>
</feature>
<dbReference type="PIRSF" id="PIRSF000006">
    <property type="entry name" value="Cbb3-Cox_fixP"/>
    <property type="match status" value="1"/>
</dbReference>
<name>A0ABV9NHW9_9GAMM</name>
<keyword evidence="10 19" id="KW-0479">Metal-binding</keyword>
<evidence type="ECO:0000256" key="9">
    <source>
        <dbReference type="ARBA" id="ARBA00022692"/>
    </source>
</evidence>
<keyword evidence="16 19" id="KW-0408">Iron</keyword>
<comment type="caution">
    <text evidence="22">The sequence shown here is derived from an EMBL/GenBank/DDBJ whole genome shotgun (WGS) entry which is preliminary data.</text>
</comment>
<keyword evidence="15 19" id="KW-0560">Oxidoreductase</keyword>
<dbReference type="InterPro" id="IPR032858">
    <property type="entry name" value="CcoP_N"/>
</dbReference>
<dbReference type="NCBIfam" id="TIGR00782">
    <property type="entry name" value="ccoP"/>
    <property type="match status" value="1"/>
</dbReference>
<evidence type="ECO:0000313" key="23">
    <source>
        <dbReference type="Proteomes" id="UP001595892"/>
    </source>
</evidence>
<evidence type="ECO:0000256" key="7">
    <source>
        <dbReference type="ARBA" id="ARBA00022617"/>
    </source>
</evidence>
<keyword evidence="6 19" id="KW-0997">Cell inner membrane</keyword>
<protein>
    <recommendedName>
        <fullName evidence="19">Cbb3-type cytochrome c oxidase subunit</fullName>
    </recommendedName>
</protein>
<dbReference type="PANTHER" id="PTHR33751:SF1">
    <property type="entry name" value="CBB3-TYPE CYTOCHROME C OXIDASE SUBUNIT FIXP"/>
    <property type="match status" value="1"/>
</dbReference>
<dbReference type="Pfam" id="PF13442">
    <property type="entry name" value="Cytochrome_CBB3"/>
    <property type="match status" value="2"/>
</dbReference>
<evidence type="ECO:0000256" key="17">
    <source>
        <dbReference type="ARBA" id="ARBA00023065"/>
    </source>
</evidence>
<comment type="subcellular location">
    <subcellularLocation>
        <location evidence="1 19">Cell inner membrane</location>
    </subcellularLocation>
</comment>
<comment type="subunit">
    <text evidence="19">Component of the cbb3-type cytochrome c oxidase.</text>
</comment>
<evidence type="ECO:0000256" key="15">
    <source>
        <dbReference type="ARBA" id="ARBA00023002"/>
    </source>
</evidence>
<dbReference type="Gene3D" id="6.10.280.130">
    <property type="match status" value="1"/>
</dbReference>
<dbReference type="EMBL" id="JBHSGG010000019">
    <property type="protein sequence ID" value="MFC4727967.1"/>
    <property type="molecule type" value="Genomic_DNA"/>
</dbReference>
<evidence type="ECO:0000256" key="14">
    <source>
        <dbReference type="ARBA" id="ARBA00022989"/>
    </source>
</evidence>
<dbReference type="Pfam" id="PF14715">
    <property type="entry name" value="FixP_N"/>
    <property type="match status" value="1"/>
</dbReference>
<evidence type="ECO:0000313" key="22">
    <source>
        <dbReference type="EMBL" id="MFC4727967.1"/>
    </source>
</evidence>
<evidence type="ECO:0000256" key="12">
    <source>
        <dbReference type="ARBA" id="ARBA00022781"/>
    </source>
</evidence>
<comment type="function">
    <text evidence="19">C-type cytochrome. Part of the cbb3-type cytochrome c oxidase complex.</text>
</comment>
<comment type="pathway">
    <text evidence="2 19">Energy metabolism; oxidative phosphorylation.</text>
</comment>
<keyword evidence="7 19" id="KW-0349">Heme</keyword>
<keyword evidence="12 19" id="KW-0375">Hydrogen ion transport</keyword>
<evidence type="ECO:0000259" key="21">
    <source>
        <dbReference type="PROSITE" id="PS51007"/>
    </source>
</evidence>
<evidence type="ECO:0000256" key="11">
    <source>
        <dbReference type="ARBA" id="ARBA00022737"/>
    </source>
</evidence>
<dbReference type="PANTHER" id="PTHR33751">
    <property type="entry name" value="CBB3-TYPE CYTOCHROME C OXIDASE SUBUNIT FIXP"/>
    <property type="match status" value="1"/>
</dbReference>
<dbReference type="InterPro" id="IPR009056">
    <property type="entry name" value="Cyt_c-like_dom"/>
</dbReference>
<comment type="cofactor">
    <cofactor evidence="19">
        <name>heme c</name>
        <dbReference type="ChEBI" id="CHEBI:61717"/>
    </cofactor>
    <text evidence="19">Binds 2 heme C groups per subunit.</text>
</comment>
<keyword evidence="9 20" id="KW-0812">Transmembrane</keyword>
<dbReference type="Gene3D" id="1.10.760.10">
    <property type="entry name" value="Cytochrome c-like domain"/>
    <property type="match status" value="2"/>
</dbReference>
<dbReference type="PROSITE" id="PS51007">
    <property type="entry name" value="CYTC"/>
    <property type="match status" value="2"/>
</dbReference>